<evidence type="ECO:0008006" key="4">
    <source>
        <dbReference type="Google" id="ProtNLM"/>
    </source>
</evidence>
<protein>
    <recommendedName>
        <fullName evidence="4">DUF2568 domain-containing protein</fullName>
    </recommendedName>
</protein>
<gene>
    <name evidence="2" type="ORF">J2Z65_005621</name>
</gene>
<keyword evidence="1" id="KW-1133">Transmembrane helix</keyword>
<dbReference type="Proteomes" id="UP001519344">
    <property type="component" value="Unassembled WGS sequence"/>
</dbReference>
<organism evidence="2 3">
    <name type="scientific">Paenibacillus aceris</name>
    <dbReference type="NCBI Taxonomy" id="869555"/>
    <lineage>
        <taxon>Bacteria</taxon>
        <taxon>Bacillati</taxon>
        <taxon>Bacillota</taxon>
        <taxon>Bacilli</taxon>
        <taxon>Bacillales</taxon>
        <taxon>Paenibacillaceae</taxon>
        <taxon>Paenibacillus</taxon>
    </lineage>
</organism>
<evidence type="ECO:0000313" key="3">
    <source>
        <dbReference type="Proteomes" id="UP001519344"/>
    </source>
</evidence>
<dbReference type="Pfam" id="PF10823">
    <property type="entry name" value="DUF2568"/>
    <property type="match status" value="1"/>
</dbReference>
<dbReference type="RefSeq" id="WP_240159981.1">
    <property type="nucleotide sequence ID" value="NZ_JAAOZR010000044.1"/>
</dbReference>
<comment type="caution">
    <text evidence="2">The sequence shown here is derived from an EMBL/GenBank/DDBJ whole genome shotgun (WGS) entry which is preliminary data.</text>
</comment>
<dbReference type="EMBL" id="JAGGKV010000020">
    <property type="protein sequence ID" value="MBP1966362.1"/>
    <property type="molecule type" value="Genomic_DNA"/>
</dbReference>
<evidence type="ECO:0000256" key="1">
    <source>
        <dbReference type="SAM" id="Phobius"/>
    </source>
</evidence>
<proteinExistence type="predicted"/>
<reference evidence="2 3" key="1">
    <citation type="submission" date="2021-03" db="EMBL/GenBank/DDBJ databases">
        <title>Genomic Encyclopedia of Type Strains, Phase IV (KMG-IV): sequencing the most valuable type-strain genomes for metagenomic binning, comparative biology and taxonomic classification.</title>
        <authorList>
            <person name="Goeker M."/>
        </authorList>
    </citation>
    <scope>NUCLEOTIDE SEQUENCE [LARGE SCALE GENOMIC DNA]</scope>
    <source>
        <strain evidence="2 3">DSM 24950</strain>
    </source>
</reference>
<feature type="transmembrane region" description="Helical" evidence="1">
    <location>
        <begin position="93"/>
        <end position="111"/>
    </location>
</feature>
<keyword evidence="1" id="KW-0472">Membrane</keyword>
<evidence type="ECO:0000313" key="2">
    <source>
        <dbReference type="EMBL" id="MBP1966362.1"/>
    </source>
</evidence>
<name>A0ABS4I615_9BACL</name>
<sequence>MMNVLQAANLGLRFLLELCLLASLSYWGFHGDKSMLLKIVLGLGTPLIAAIIWGLFLSPKASVPITQPFPFILELVVFATAIIALYSAGKPSLAIAFTLVYIVNRTLIYFWQQ</sequence>
<feature type="transmembrane region" description="Helical" evidence="1">
    <location>
        <begin position="69"/>
        <end position="87"/>
    </location>
</feature>
<feature type="transmembrane region" description="Helical" evidence="1">
    <location>
        <begin position="12"/>
        <end position="29"/>
    </location>
</feature>
<accession>A0ABS4I615</accession>
<dbReference type="InterPro" id="IPR021214">
    <property type="entry name" value="DUF2568"/>
</dbReference>
<keyword evidence="3" id="KW-1185">Reference proteome</keyword>
<feature type="transmembrane region" description="Helical" evidence="1">
    <location>
        <begin position="35"/>
        <end position="57"/>
    </location>
</feature>
<keyword evidence="1" id="KW-0812">Transmembrane</keyword>